<evidence type="ECO:0000256" key="4">
    <source>
        <dbReference type="ARBA" id="ARBA00016461"/>
    </source>
</evidence>
<dbReference type="Pfam" id="PF04995">
    <property type="entry name" value="CcmD"/>
    <property type="match status" value="1"/>
</dbReference>
<evidence type="ECO:0000256" key="11">
    <source>
        <dbReference type="ARBA" id="ARBA00023136"/>
    </source>
</evidence>
<evidence type="ECO:0000256" key="12">
    <source>
        <dbReference type="RuleBase" id="RU363101"/>
    </source>
</evidence>
<feature type="transmembrane region" description="Helical" evidence="12">
    <location>
        <begin position="20"/>
        <end position="40"/>
    </location>
</feature>
<evidence type="ECO:0000256" key="6">
    <source>
        <dbReference type="ARBA" id="ARBA00022475"/>
    </source>
</evidence>
<proteinExistence type="inferred from homology"/>
<evidence type="ECO:0000256" key="3">
    <source>
        <dbReference type="ARBA" id="ARBA00008741"/>
    </source>
</evidence>
<keyword evidence="11 12" id="KW-0472">Membrane</keyword>
<dbReference type="EMBL" id="VDGV01000092">
    <property type="protein sequence ID" value="TNG89706.1"/>
    <property type="molecule type" value="Genomic_DNA"/>
</dbReference>
<dbReference type="Proteomes" id="UP000305526">
    <property type="component" value="Unassembled WGS sequence"/>
</dbReference>
<evidence type="ECO:0000256" key="8">
    <source>
        <dbReference type="ARBA" id="ARBA00022692"/>
    </source>
</evidence>
<organism evidence="13 15">
    <name type="scientific">Testudinibacter aquarius</name>
    <dbReference type="NCBI Taxonomy" id="1524974"/>
    <lineage>
        <taxon>Bacteria</taxon>
        <taxon>Pseudomonadati</taxon>
        <taxon>Pseudomonadota</taxon>
        <taxon>Gammaproteobacteria</taxon>
        <taxon>Pasteurellales</taxon>
        <taxon>Pasteurellaceae</taxon>
        <taxon>Testudinibacter</taxon>
    </lineage>
</organism>
<keyword evidence="7 12" id="KW-0997">Cell inner membrane</keyword>
<dbReference type="NCBIfam" id="TIGR03141">
    <property type="entry name" value="cytochro_ccmD"/>
    <property type="match status" value="1"/>
</dbReference>
<dbReference type="EMBL" id="SMCP01000013">
    <property type="protein sequence ID" value="TCV83860.1"/>
    <property type="molecule type" value="Genomic_DNA"/>
</dbReference>
<dbReference type="Proteomes" id="UP000294619">
    <property type="component" value="Unassembled WGS sequence"/>
</dbReference>
<dbReference type="RefSeq" id="WP_132968002.1">
    <property type="nucleotide sequence ID" value="NZ_LEKL01000011.1"/>
</dbReference>
<dbReference type="GO" id="GO:0017004">
    <property type="term" value="P:cytochrome complex assembly"/>
    <property type="evidence" value="ECO:0007669"/>
    <property type="project" value="UniProtKB-KW"/>
</dbReference>
<keyword evidence="16" id="KW-1185">Reference proteome</keyword>
<evidence type="ECO:0000256" key="1">
    <source>
        <dbReference type="ARBA" id="ARBA00002442"/>
    </source>
</evidence>
<name>A0A4R3XXA0_9PAST</name>
<reference evidence="13 15" key="1">
    <citation type="submission" date="2019-03" db="EMBL/GenBank/DDBJ databases">
        <title>Genomic Encyclopedia of Type Strains, Phase IV (KMG-IV): sequencing the most valuable type-strain genomes for metagenomic binning, comparative biology and taxonomic classification.</title>
        <authorList>
            <person name="Goeker M."/>
        </authorList>
    </citation>
    <scope>NUCLEOTIDE SEQUENCE [LARGE SCALE GENOMIC DNA]</scope>
    <source>
        <strain evidence="13 15">DSM 28140</strain>
    </source>
</reference>
<dbReference type="GO" id="GO:0005886">
    <property type="term" value="C:plasma membrane"/>
    <property type="evidence" value="ECO:0007669"/>
    <property type="project" value="UniProtKB-SubCell"/>
</dbReference>
<dbReference type="InterPro" id="IPR052075">
    <property type="entry name" value="Heme_exporter_D"/>
</dbReference>
<dbReference type="GO" id="GO:1903607">
    <property type="term" value="P:cytochrome c biosynthetic process"/>
    <property type="evidence" value="ECO:0007669"/>
    <property type="project" value="TreeGrafter"/>
</dbReference>
<evidence type="ECO:0000313" key="14">
    <source>
        <dbReference type="EMBL" id="TNG89706.1"/>
    </source>
</evidence>
<comment type="subcellular location">
    <subcellularLocation>
        <location evidence="2 12">Cell inner membrane</location>
        <topology evidence="2 12">Single-pass membrane protein</topology>
    </subcellularLocation>
</comment>
<accession>A0A4R3XXA0</accession>
<reference evidence="14 16" key="2">
    <citation type="submission" date="2019-05" db="EMBL/GenBank/DDBJ databases">
        <title>Pasteurellaceae isolates from reptiles.</title>
        <authorList>
            <person name="Bojesen A.M."/>
            <person name="Lund E."/>
        </authorList>
    </citation>
    <scope>NUCLEOTIDE SEQUENCE [LARGE SCALE GENOMIC DNA]</scope>
    <source>
        <strain evidence="14 16">ELNT2x</strain>
    </source>
</reference>
<comment type="function">
    <text evidence="1 12">Required for the export of heme to the periplasm for the biogenesis of c-type cytochromes.</text>
</comment>
<keyword evidence="10 12" id="KW-1133">Transmembrane helix</keyword>
<keyword evidence="8 12" id="KW-0812">Transmembrane</keyword>
<evidence type="ECO:0000313" key="16">
    <source>
        <dbReference type="Proteomes" id="UP000305526"/>
    </source>
</evidence>
<dbReference type="InterPro" id="IPR007078">
    <property type="entry name" value="Haem_export_protD_CcmD"/>
</dbReference>
<sequence>MTPFFQTWQDFLNMGGYGFYVWLCYGVSLLAIVILSAVSLNDKKRLLTQIAKEQARQQRIQQARQGEQQ</sequence>
<dbReference type="PANTHER" id="PTHR37531:SF1">
    <property type="entry name" value="HEME EXPORTER PROTEIN D"/>
    <property type="match status" value="1"/>
</dbReference>
<protein>
    <recommendedName>
        <fullName evidence="4 12">Heme exporter protein D</fullName>
    </recommendedName>
</protein>
<evidence type="ECO:0000256" key="10">
    <source>
        <dbReference type="ARBA" id="ARBA00022989"/>
    </source>
</evidence>
<dbReference type="AlphaFoldDB" id="A0A4R3XXA0"/>
<evidence type="ECO:0000256" key="9">
    <source>
        <dbReference type="ARBA" id="ARBA00022748"/>
    </source>
</evidence>
<comment type="caution">
    <text evidence="13">The sequence shown here is derived from an EMBL/GenBank/DDBJ whole genome shotgun (WGS) entry which is preliminary data.</text>
</comment>
<comment type="similarity">
    <text evidence="3 12">Belongs to the CcmD/CycX/HelD family.</text>
</comment>
<keyword evidence="5 12" id="KW-0813">Transport</keyword>
<evidence type="ECO:0000256" key="5">
    <source>
        <dbReference type="ARBA" id="ARBA00022448"/>
    </source>
</evidence>
<evidence type="ECO:0000256" key="7">
    <source>
        <dbReference type="ARBA" id="ARBA00022519"/>
    </source>
</evidence>
<dbReference type="PANTHER" id="PTHR37531">
    <property type="entry name" value="HEME EXPORTER PROTEIN D"/>
    <property type="match status" value="1"/>
</dbReference>
<dbReference type="GO" id="GO:0015886">
    <property type="term" value="P:heme transport"/>
    <property type="evidence" value="ECO:0007669"/>
    <property type="project" value="InterPro"/>
</dbReference>
<evidence type="ECO:0000313" key="13">
    <source>
        <dbReference type="EMBL" id="TCV83860.1"/>
    </source>
</evidence>
<keyword evidence="9 12" id="KW-0201">Cytochrome c-type biogenesis</keyword>
<evidence type="ECO:0000256" key="2">
    <source>
        <dbReference type="ARBA" id="ARBA00004377"/>
    </source>
</evidence>
<keyword evidence="6 12" id="KW-1003">Cell membrane</keyword>
<evidence type="ECO:0000313" key="15">
    <source>
        <dbReference type="Proteomes" id="UP000294619"/>
    </source>
</evidence>
<gene>
    <name evidence="14" type="primary">ccmD</name>
    <name evidence="13" type="ORF">EDC16_11361</name>
    <name evidence="14" type="ORF">FHQ21_09885</name>
</gene>